<dbReference type="Proteomes" id="UP001234297">
    <property type="component" value="Chromosome 5"/>
</dbReference>
<dbReference type="EMBL" id="CM056813">
    <property type="protein sequence ID" value="KAJ8639718.1"/>
    <property type="molecule type" value="Genomic_DNA"/>
</dbReference>
<evidence type="ECO:0000313" key="2">
    <source>
        <dbReference type="Proteomes" id="UP001234297"/>
    </source>
</evidence>
<comment type="caution">
    <text evidence="1">The sequence shown here is derived from an EMBL/GenBank/DDBJ whole genome shotgun (WGS) entry which is preliminary data.</text>
</comment>
<reference evidence="1 2" key="1">
    <citation type="journal article" date="2022" name="Hortic Res">
        <title>A haplotype resolved chromosomal level avocado genome allows analysis of novel avocado genes.</title>
        <authorList>
            <person name="Nath O."/>
            <person name="Fletcher S.J."/>
            <person name="Hayward A."/>
            <person name="Shaw L.M."/>
            <person name="Masouleh A.K."/>
            <person name="Furtado A."/>
            <person name="Henry R.J."/>
            <person name="Mitter N."/>
        </authorList>
    </citation>
    <scope>NUCLEOTIDE SEQUENCE [LARGE SCALE GENOMIC DNA]</scope>
    <source>
        <strain evidence="2">cv. Hass</strain>
    </source>
</reference>
<accession>A0ACC2M2N3</accession>
<evidence type="ECO:0000313" key="1">
    <source>
        <dbReference type="EMBL" id="KAJ8639718.1"/>
    </source>
</evidence>
<organism evidence="1 2">
    <name type="scientific">Persea americana</name>
    <name type="common">Avocado</name>
    <dbReference type="NCBI Taxonomy" id="3435"/>
    <lineage>
        <taxon>Eukaryota</taxon>
        <taxon>Viridiplantae</taxon>
        <taxon>Streptophyta</taxon>
        <taxon>Embryophyta</taxon>
        <taxon>Tracheophyta</taxon>
        <taxon>Spermatophyta</taxon>
        <taxon>Magnoliopsida</taxon>
        <taxon>Magnoliidae</taxon>
        <taxon>Laurales</taxon>
        <taxon>Lauraceae</taxon>
        <taxon>Persea</taxon>
    </lineage>
</organism>
<protein>
    <submittedName>
        <fullName evidence="1">Uncharacterized protein</fullName>
    </submittedName>
</protein>
<name>A0ACC2M2N3_PERAE</name>
<keyword evidence="2" id="KW-1185">Reference proteome</keyword>
<proteinExistence type="predicted"/>
<sequence length="77" mass="8669">MQDCLKPHSTCKLIYAYPDILAMDSSHVALLLRSDCFEYFRCDRALSMGMNLNHVSKLLKCASNDDIITIKADVDAD</sequence>
<gene>
    <name evidence="1" type="ORF">MRB53_016412</name>
</gene>